<accession>A0AAF0CR71</accession>
<dbReference type="PANTHER" id="PTHR32305">
    <property type="match status" value="1"/>
</dbReference>
<dbReference type="InterPro" id="IPR031325">
    <property type="entry name" value="RHS_repeat"/>
</dbReference>
<dbReference type="InterPro" id="IPR022385">
    <property type="entry name" value="Rhs_assc_core"/>
</dbReference>
<dbReference type="Gene3D" id="2.180.10.10">
    <property type="entry name" value="RHS repeat-associated core"/>
    <property type="match status" value="2"/>
</dbReference>
<dbReference type="InterPro" id="IPR028994">
    <property type="entry name" value="Integrin_alpha_N"/>
</dbReference>
<dbReference type="RefSeq" id="WP_330932293.1">
    <property type="nucleotide sequence ID" value="NZ_CP119075.1"/>
</dbReference>
<proteinExistence type="predicted"/>
<dbReference type="NCBIfam" id="TIGR03696">
    <property type="entry name" value="Rhs_assc_core"/>
    <property type="match status" value="1"/>
</dbReference>
<dbReference type="Pfam" id="PF01839">
    <property type="entry name" value="FG-GAP"/>
    <property type="match status" value="1"/>
</dbReference>
<keyword evidence="9" id="KW-1185">Reference proteome</keyword>
<evidence type="ECO:0000256" key="6">
    <source>
        <dbReference type="SAM" id="SignalP"/>
    </source>
</evidence>
<dbReference type="PANTHER" id="PTHR32305:SF15">
    <property type="entry name" value="PROTEIN RHSA-RELATED"/>
    <property type="match status" value="1"/>
</dbReference>
<feature type="chain" id="PRO_5042038651" evidence="6">
    <location>
        <begin position="20"/>
        <end position="3176"/>
    </location>
</feature>
<feature type="region of interest" description="Disordered" evidence="5">
    <location>
        <begin position="3057"/>
        <end position="3115"/>
    </location>
</feature>
<comment type="subcellular location">
    <subcellularLocation>
        <location evidence="1">Secreted</location>
    </subcellularLocation>
</comment>
<reference evidence="8" key="1">
    <citation type="submission" date="2023-03" db="EMBL/GenBank/DDBJ databases">
        <title>Lomoglobus Profundus gen. nov., sp. nov., a novel member of the phylum Verrucomicrobia, isolated from deep-marine sediment of South China Sea.</title>
        <authorList>
            <person name="Ahmad T."/>
            <person name="Ishaq S.E."/>
            <person name="Wang F."/>
        </authorList>
    </citation>
    <scope>NUCLEOTIDE SEQUENCE</scope>
    <source>
        <strain evidence="8">LMO-M01</strain>
    </source>
</reference>
<organism evidence="8 9">
    <name type="scientific">Synoicihabitans lomoniglobus</name>
    <dbReference type="NCBI Taxonomy" id="2909285"/>
    <lineage>
        <taxon>Bacteria</taxon>
        <taxon>Pseudomonadati</taxon>
        <taxon>Verrucomicrobiota</taxon>
        <taxon>Opitutia</taxon>
        <taxon>Opitutales</taxon>
        <taxon>Opitutaceae</taxon>
        <taxon>Synoicihabitans</taxon>
    </lineage>
</organism>
<dbReference type="InterPro" id="IPR003961">
    <property type="entry name" value="FN3_dom"/>
</dbReference>
<evidence type="ECO:0000313" key="9">
    <source>
        <dbReference type="Proteomes" id="UP001218638"/>
    </source>
</evidence>
<feature type="domain" description="Fibronectin type-III" evidence="7">
    <location>
        <begin position="470"/>
        <end position="559"/>
    </location>
</feature>
<dbReference type="Pfam" id="PF12256">
    <property type="entry name" value="TcdB_toxin_midN"/>
    <property type="match status" value="1"/>
</dbReference>
<dbReference type="GO" id="GO:0005576">
    <property type="term" value="C:extracellular region"/>
    <property type="evidence" value="ECO:0007669"/>
    <property type="project" value="UniProtKB-SubCell"/>
</dbReference>
<gene>
    <name evidence="8" type="ORF">PXH66_06895</name>
</gene>
<feature type="signal peptide" evidence="6">
    <location>
        <begin position="1"/>
        <end position="19"/>
    </location>
</feature>
<evidence type="ECO:0000256" key="1">
    <source>
        <dbReference type="ARBA" id="ARBA00004613"/>
    </source>
</evidence>
<protein>
    <submittedName>
        <fullName evidence="8">SpvB/TcaC N-terminal domain-containing protein</fullName>
    </submittedName>
</protein>
<dbReference type="NCBIfam" id="TIGR01643">
    <property type="entry name" value="YD_repeat_2x"/>
    <property type="match status" value="1"/>
</dbReference>
<keyword evidence="4" id="KW-0843">Virulence</keyword>
<keyword evidence="3 6" id="KW-0732">Signal</keyword>
<dbReference type="Gene3D" id="2.130.10.130">
    <property type="entry name" value="Integrin alpha, N-terminal"/>
    <property type="match status" value="1"/>
</dbReference>
<dbReference type="InterPro" id="IPR022045">
    <property type="entry name" value="TcdB_toxin_mid/N"/>
</dbReference>
<dbReference type="GO" id="GO:0005737">
    <property type="term" value="C:cytoplasm"/>
    <property type="evidence" value="ECO:0007669"/>
    <property type="project" value="InterPro"/>
</dbReference>
<dbReference type="SUPFAM" id="SSF69318">
    <property type="entry name" value="Integrin alpha N-terminal domain"/>
    <property type="match status" value="2"/>
</dbReference>
<dbReference type="InterPro" id="IPR028902">
    <property type="entry name" value="Tox-REase-9_dom"/>
</dbReference>
<dbReference type="SMART" id="SM00060">
    <property type="entry name" value="FN3"/>
    <property type="match status" value="2"/>
</dbReference>
<dbReference type="Proteomes" id="UP001218638">
    <property type="component" value="Chromosome"/>
</dbReference>
<name>A0AAF0CR71_9BACT</name>
<dbReference type="CDD" id="cd00063">
    <property type="entry name" value="FN3"/>
    <property type="match status" value="1"/>
</dbReference>
<dbReference type="EMBL" id="CP119075">
    <property type="protein sequence ID" value="WED66575.1"/>
    <property type="molecule type" value="Genomic_DNA"/>
</dbReference>
<dbReference type="KEGG" id="slom:PXH66_06895"/>
<evidence type="ECO:0000256" key="5">
    <source>
        <dbReference type="SAM" id="MobiDB-lite"/>
    </source>
</evidence>
<dbReference type="InterPro" id="IPR050708">
    <property type="entry name" value="T6SS_VgrG/RHS"/>
</dbReference>
<dbReference type="Gene3D" id="2.60.40.10">
    <property type="entry name" value="Immunoglobulins"/>
    <property type="match status" value="1"/>
</dbReference>
<dbReference type="Pfam" id="PF00041">
    <property type="entry name" value="fn3"/>
    <property type="match status" value="1"/>
</dbReference>
<dbReference type="InterPro" id="IPR006530">
    <property type="entry name" value="YD"/>
</dbReference>
<sequence length="3176" mass="339142">MRILVQIFLATLSTALASAAITAQWVPGGTANSAEEGTAYTVTAQVTSTSGGFATFEIRKAGVTMKSANTSGSPTSMTLSYTTTAVGTGESQYQIFAMTVASGGSPDVTESVFHTVDYFPGNDAPTVTGWGTTPTMIGRNQSFTVTVQASDADGNLTSIVVQDQYGTQYPQTWGGVGLATYTRTFQAPPNVGDVLTLTAWAVDSDGEPSATTTHSIVSTGTNLPVRGMRDQNGQEYSIGSVLPVLIGQTYSFTAWAHDSPDNDLAQMSVVYTAYRLDFSGVNHLVVEYSEFEPPVLSADGLGVEKTFVRYGGQPDKWSYRYWVIAADGSGWISGGTGVALDVDQHNVYPQTVDFNSQSVSRIEVGDTLTLSANLQDADGNMTQVLMSYQGPNDVVPISMGNPTSGSASIPSGTTAFVNTWAFTPTQVGVYTFQVYGQDPYPETGQSHDVRTITVEVVPVGFLDDDGPPPPPTGLQVGTLGSETMEVFWTKSTATDVNSQTVQWAPVGGSTSSANIGFDAESWWLNNLQPDTDYNITVTANDKHFHSTTSSTLTARTNLPPLTADIDVDVLNAYAPGAARVYWNSAYADTISVTGNLSGHSWNTFNGDHTISGLGVGTHTFTLTASGPTGTVTRTDSFVIHGTTTASLSASPNPVNAPGTVTLTWDTDYANSRSLSGPYLSSLPNPLPADGSHVVSGLPEGNHTYTLSATGGSGTATDAVTVVVNPPPNTQANVVWYLNNAALTNNQTVSIAANEVFEIYAIATDPDNPANLLRLDLSRNGEEFVSEEPTIPGGAQGHASIQSPVAYQVESVAQTVVFTAESVDAAGAVGTAILNIAITGGGAVGNGNDLFGTLTGDPTPATPSPATLGVGTLGGDLQVDNRGSANYSIPLRIPPGRGGMQPSLSLNYSSGAGNGLLGIGFSLSTGFPEAIMRGRDILARDGQVRAVHFDAADKFYLDGKRLILTSGESTRGKSGSTYRTEVDSFVVVTATSLSGSAGQSIDGFTLSDKNGLFYQFGKYTGSGIDGYQTSAESTNELAYRYALKQVSDPIGNTVTFSYQDVTNGAGQRLGEYVLKDIHYTSNPDESVTAKGAVTLYYNTSAEGTAGQRHDRSLQYVAGKKFSQTRRLDAIDISFNGARVAYYDLDYTYATNHGVTRLERVHSYFRNGNGSGFMRLPASEFDWWDSAPTHTYQGAPLIESAGHSAIDPVSGAAHGKAGTPFTFADVNGDGRTDLIDADSSTGILVSLGTDAGFGSASNWTPGITWHGVPALFQTGDIDGDGLADILYGNPAESTGGSHQLFVLRSDRTKFVSLPGATITITDEFTNATNVGQGTSSPFMIQNEEKGAVADRIMWADFTGDGRDDVLIHRYDGDLQLRASLGSSFGGPTKSDVGANALNGLAIWDTAHRTIGMFLGYERLSNFSVSMIPCELNGDGRMDYAWIETTSQWNSWGGSFSGTGSNVYGLKHLYAVTSQPDGTFSQRRIVNGRGWSASATNIYRSSSHLIMPGDVNGDGLTDFLVLTPAEVIENAYGIQSAYVLRHLLFLSEGSHGVPSFQQAYGGISPSYTLAGQTGVRPWFDKITPNNWSSGNYNNIKLLAGSQDPAKREILLSLGISSPSDNNLLYDVNHDGKQDYVWYNDQLSGANQGWWVMYSEGDRFSAPQLSSLNWNPSPKIGAEDTDPDVHTRRQLDFNGDGISDFTFAASSRKVVPGIDGLYLSSGQPGPRLQMVTNGLGRTTTINYEPITDDLIYTPGASVSYPIRELRNANYVVSQVEHDSGGPSSATFGYQYAGSRLDLAGRGSLGFQSFITIDHQTSLLRYQFLAQSFPMTGLTVREETYRPTGANAFNLLSSHDNTVVFDKVMADAAGSTGPHGTLYPFISQAIEYRWEDGDKAFTNTAGSELFGVDDRDDAYVVISAASVFDAQGGPQTALAGLPAGFNPSDTTNSGNENVNTVAGVGSGGFASIHDPLPGKIDEGNLELLSTNYGDDFTETVDYNYAEAPDGTVMVGRVSREARTAVSPGVTTPAAAVKTYGYFNNSSLIETETVDSANDKLDVSTNHVRDSLGRIQQTTVTGSSKSDRQGIGTYISYQATDFDDVFDQPTVTADAYGHTTTTVYHEWLGLPTSATDANGVQVTTAYDALGRPTETRRITSLTNRKTTIDYEPSTQSVSHTMSTGTEESYSHTAAYRTVATPDYRPSSIAYFDRLGRPIRAVRNGAAGAVYTDTVYNVLGQVAAVSNPDTSSAPDRWTETLYDELGRAKSIAAPNGATTHNVYDGLVTEMTVVSDADAGDQVTTTLANARGETVKIWNANNLAGTTDNPTLTASTGASLTFVLDGFGRMRETHLKGQTGDPILAEYDDLGNQTKLDDPDKGLWTYQSNARGQVVWQKDAKNTETTFVFDDLGRPLSRVTEQGAETESAEWIYYELAAAGAPNSVEPGDAGWIGALQSASVEHSGSSIPYANYSNARSYTYDDAGRVHMVVHHIDDMWFYTTSGYDDTRDLPDQMDYYWRHRGTEDVFDPAAPNIWRSFGFSTTHDNLGYVGQITTTDGNTWWSAISYDHLDRPKVFSNGGYTTTRTYDDVDELLTGISTPGVQALGFAYDDLGNLKTRTKDGSLSETFTYDVVNRMVDSTQTGVVGYDDHGRITSKLDVDGVASATYAYGDSNHPHAVTSAWNLTYAYDANGNLSSRSDGVTTKWVGFDKPLWIARNGIGRGFHYNSDRQRVVQHEFNAIPNGALTATSFSGKKIYVGGGLEADYALNSSQTALELDRIRIYVGTPSGTSGAVEIDGNLGTGSQHRRLVYHHDHLGSIETITNFNGGAVASDEAGRDTIYSYDAWGERRDPLNWSGAPTILTTQGGPDDLTPRGFTGHEMLDDLGLVHMNGRIYDPLLGRFLSADIVVQAPGNLQSYNRYSYVLNNPLTMTDPTGYFWDPDSGWWGSAEYGTFGKAAVVDPAVEGYKSGTLHMEKGFTEIANAESGLDVTIGVLEVIAGVGEGVGIVADFAPGGKQINATAGALAKHADEIGDAASRATKALSGKVDDAAGGASQAQRRLDDVAVDTKRVEVDSKSPPTTEVAAKGGQPRNADGTFASGSGGDSASAARGREAHKNYQNATGEGYQHEVTLDSGKRADAVNFETRTVRELKPDNPNAVKRGERQVEKYRKELEEMTGEEWKGVVDTY</sequence>
<dbReference type="Pfam" id="PF15650">
    <property type="entry name" value="Tox-REase-9"/>
    <property type="match status" value="1"/>
</dbReference>
<dbReference type="Pfam" id="PF05593">
    <property type="entry name" value="RHS_repeat"/>
    <property type="match status" value="1"/>
</dbReference>
<dbReference type="SUPFAM" id="SSF49265">
    <property type="entry name" value="Fibronectin type III"/>
    <property type="match status" value="1"/>
</dbReference>
<dbReference type="InterPro" id="IPR013783">
    <property type="entry name" value="Ig-like_fold"/>
</dbReference>
<dbReference type="InterPro" id="IPR036116">
    <property type="entry name" value="FN3_sf"/>
</dbReference>
<dbReference type="PROSITE" id="PS50853">
    <property type="entry name" value="FN3"/>
    <property type="match status" value="1"/>
</dbReference>
<keyword evidence="2" id="KW-0964">Secreted</keyword>
<dbReference type="InterPro" id="IPR013517">
    <property type="entry name" value="FG-GAP"/>
</dbReference>
<evidence type="ECO:0000313" key="8">
    <source>
        <dbReference type="EMBL" id="WED66575.1"/>
    </source>
</evidence>
<evidence type="ECO:0000256" key="3">
    <source>
        <dbReference type="ARBA" id="ARBA00022729"/>
    </source>
</evidence>
<evidence type="ECO:0000256" key="4">
    <source>
        <dbReference type="ARBA" id="ARBA00023026"/>
    </source>
</evidence>
<dbReference type="Pfam" id="PF03534">
    <property type="entry name" value="SpvB"/>
    <property type="match status" value="1"/>
</dbReference>
<evidence type="ECO:0000259" key="7">
    <source>
        <dbReference type="PROSITE" id="PS50853"/>
    </source>
</evidence>
<evidence type="ECO:0000256" key="2">
    <source>
        <dbReference type="ARBA" id="ARBA00022525"/>
    </source>
</evidence>
<dbReference type="InterPro" id="IPR003284">
    <property type="entry name" value="Sal_SpvB"/>
</dbReference>